<feature type="domain" description="Sulfatase N-terminal" evidence="1">
    <location>
        <begin position="20"/>
        <end position="330"/>
    </location>
</feature>
<dbReference type="InterPro" id="IPR052701">
    <property type="entry name" value="GAG_Ulvan_Degrading_Sulfatases"/>
</dbReference>
<dbReference type="PANTHER" id="PTHR43751:SF3">
    <property type="entry name" value="SULFATASE N-TERMINAL DOMAIN-CONTAINING PROTEIN"/>
    <property type="match status" value="1"/>
</dbReference>
<gene>
    <name evidence="2" type="ORF">METZ01_LOCUS44487</name>
</gene>
<feature type="non-terminal residue" evidence="2">
    <location>
        <position position="1"/>
    </location>
</feature>
<dbReference type="CDD" id="cd16148">
    <property type="entry name" value="sulfatase_like"/>
    <property type="match status" value="1"/>
</dbReference>
<dbReference type="SUPFAM" id="SSF53649">
    <property type="entry name" value="Alkaline phosphatase-like"/>
    <property type="match status" value="1"/>
</dbReference>
<sequence length="450" mass="49856">VSDQSQDAGSAVHGLRRNTQNVVILLLDCVRADHIGTYGYPRSTTPNLDALAVDAVLFEQAISQSNWTKPSIVSLFTGTYLSQHLITDGRLGGRIEDDGSIPTGHVMVEEFMTLAEYMSRGGFATGGFVNQGHLPAHLGFAQGFDVYESGLHDPEVEQFFKAWVNQLGDRRFFAYLHLLDLHFPYTTQDHLDIFNDDLSERPMTRLMQSAAGGEEIRRRASSGGLTQENVQELVGLYDGELLGVDDRLGSVVRYLKESGLYDSTLIIVTADHGEAFLEHNYFEHGENLLYSELIRVPLIIKFPSRQHAGQRISAPAQLIDILPTLREHFGLATSQEVGGTSLIGLIEGTATPHTVLSELSDLDGRKALYYGGRKFIFQGSGEAEVFDYTTDPLDLVDLADGVAPDILGEAKTVLQELLARNEEFAKEMAVTKRPLNQREIERLRSLGYIR</sequence>
<dbReference type="InterPro" id="IPR017850">
    <property type="entry name" value="Alkaline_phosphatase_core_sf"/>
</dbReference>
<accession>A0A381RRZ3</accession>
<protein>
    <recommendedName>
        <fullName evidence="1">Sulfatase N-terminal domain-containing protein</fullName>
    </recommendedName>
</protein>
<evidence type="ECO:0000259" key="1">
    <source>
        <dbReference type="Pfam" id="PF00884"/>
    </source>
</evidence>
<name>A0A381RRZ3_9ZZZZ</name>
<proteinExistence type="predicted"/>
<dbReference type="InterPro" id="IPR000917">
    <property type="entry name" value="Sulfatase_N"/>
</dbReference>
<dbReference type="Pfam" id="PF00884">
    <property type="entry name" value="Sulfatase"/>
    <property type="match status" value="1"/>
</dbReference>
<dbReference type="AlphaFoldDB" id="A0A381RRZ3"/>
<organism evidence="2">
    <name type="scientific">marine metagenome</name>
    <dbReference type="NCBI Taxonomy" id="408172"/>
    <lineage>
        <taxon>unclassified sequences</taxon>
        <taxon>metagenomes</taxon>
        <taxon>ecological metagenomes</taxon>
    </lineage>
</organism>
<evidence type="ECO:0000313" key="2">
    <source>
        <dbReference type="EMBL" id="SUZ91633.1"/>
    </source>
</evidence>
<dbReference type="PANTHER" id="PTHR43751">
    <property type="entry name" value="SULFATASE"/>
    <property type="match status" value="1"/>
</dbReference>
<dbReference type="EMBL" id="UINC01001991">
    <property type="protein sequence ID" value="SUZ91633.1"/>
    <property type="molecule type" value="Genomic_DNA"/>
</dbReference>
<dbReference type="Gene3D" id="3.40.720.10">
    <property type="entry name" value="Alkaline Phosphatase, subunit A"/>
    <property type="match status" value="1"/>
</dbReference>
<reference evidence="2" key="1">
    <citation type="submission" date="2018-05" db="EMBL/GenBank/DDBJ databases">
        <authorList>
            <person name="Lanie J.A."/>
            <person name="Ng W.-L."/>
            <person name="Kazmierczak K.M."/>
            <person name="Andrzejewski T.M."/>
            <person name="Davidsen T.M."/>
            <person name="Wayne K.J."/>
            <person name="Tettelin H."/>
            <person name="Glass J.I."/>
            <person name="Rusch D."/>
            <person name="Podicherti R."/>
            <person name="Tsui H.-C.T."/>
            <person name="Winkler M.E."/>
        </authorList>
    </citation>
    <scope>NUCLEOTIDE SEQUENCE</scope>
</reference>